<dbReference type="InterPro" id="IPR050621">
    <property type="entry name" value="Tudor_domain_containing"/>
</dbReference>
<evidence type="ECO:0000313" key="5">
    <source>
        <dbReference type="Proteomes" id="UP000695022"/>
    </source>
</evidence>
<feature type="domain" description="Tudor" evidence="4">
    <location>
        <begin position="158"/>
        <end position="218"/>
    </location>
</feature>
<dbReference type="PROSITE" id="PS50304">
    <property type="entry name" value="TUDOR"/>
    <property type="match status" value="1"/>
</dbReference>
<proteinExistence type="predicted"/>
<keyword evidence="1" id="KW-0863">Zinc-finger</keyword>
<accession>A0ABM1EF89</accession>
<dbReference type="InterPro" id="IPR035437">
    <property type="entry name" value="SNase_OB-fold_sf"/>
</dbReference>
<evidence type="ECO:0000259" key="3">
    <source>
        <dbReference type="PROSITE" id="PS50103"/>
    </source>
</evidence>
<organism evidence="5 6">
    <name type="scientific">Priapulus caudatus</name>
    <name type="common">Priapulid worm</name>
    <dbReference type="NCBI Taxonomy" id="37621"/>
    <lineage>
        <taxon>Eukaryota</taxon>
        <taxon>Metazoa</taxon>
        <taxon>Ecdysozoa</taxon>
        <taxon>Scalidophora</taxon>
        <taxon>Priapulida</taxon>
        <taxon>Priapulimorpha</taxon>
        <taxon>Priapulimorphida</taxon>
        <taxon>Priapulidae</taxon>
        <taxon>Priapulus</taxon>
    </lineage>
</organism>
<keyword evidence="2" id="KW-0175">Coiled coil</keyword>
<reference evidence="6" key="1">
    <citation type="submission" date="2025-08" db="UniProtKB">
        <authorList>
            <consortium name="RefSeq"/>
        </authorList>
    </citation>
    <scope>IDENTIFICATION</scope>
</reference>
<evidence type="ECO:0000256" key="1">
    <source>
        <dbReference type="PROSITE-ProRule" id="PRU00723"/>
    </source>
</evidence>
<dbReference type="Proteomes" id="UP000695022">
    <property type="component" value="Unplaced"/>
</dbReference>
<dbReference type="SUPFAM" id="SSF50199">
    <property type="entry name" value="Staphylococcal nuclease"/>
    <property type="match status" value="1"/>
</dbReference>
<dbReference type="SMART" id="SM00333">
    <property type="entry name" value="TUDOR"/>
    <property type="match status" value="1"/>
</dbReference>
<keyword evidence="5" id="KW-1185">Reference proteome</keyword>
<evidence type="ECO:0000259" key="4">
    <source>
        <dbReference type="PROSITE" id="PS50304"/>
    </source>
</evidence>
<dbReference type="Gene3D" id="2.30.30.140">
    <property type="match status" value="1"/>
</dbReference>
<dbReference type="Pfam" id="PF00567">
    <property type="entry name" value="TUDOR"/>
    <property type="match status" value="1"/>
</dbReference>
<dbReference type="InterPro" id="IPR000571">
    <property type="entry name" value="Znf_CCCH"/>
</dbReference>
<keyword evidence="1" id="KW-0479">Metal-binding</keyword>
<gene>
    <name evidence="6" type="primary">LOC106811673</name>
</gene>
<dbReference type="PANTHER" id="PTHR22948">
    <property type="entry name" value="TUDOR DOMAIN CONTAINING PROTEIN"/>
    <property type="match status" value="1"/>
</dbReference>
<dbReference type="RefSeq" id="XP_014670860.1">
    <property type="nucleotide sequence ID" value="XM_014815374.1"/>
</dbReference>
<feature type="domain" description="C3H1-type" evidence="3">
    <location>
        <begin position="41"/>
        <end position="64"/>
    </location>
</feature>
<name>A0ABM1EF89_PRICU</name>
<evidence type="ECO:0000313" key="6">
    <source>
        <dbReference type="RefSeq" id="XP_014670860.1"/>
    </source>
</evidence>
<dbReference type="GeneID" id="106811673"/>
<dbReference type="PROSITE" id="PS50103">
    <property type="entry name" value="ZF_C3H1"/>
    <property type="match status" value="1"/>
</dbReference>
<dbReference type="SUPFAM" id="SSF63748">
    <property type="entry name" value="Tudor/PWWP/MBT"/>
    <property type="match status" value="1"/>
</dbReference>
<feature type="zinc finger region" description="C3H1-type" evidence="1">
    <location>
        <begin position="41"/>
        <end position="64"/>
    </location>
</feature>
<evidence type="ECO:0000256" key="2">
    <source>
        <dbReference type="SAM" id="Coils"/>
    </source>
</evidence>
<feature type="coiled-coil region" evidence="2">
    <location>
        <begin position="121"/>
        <end position="148"/>
    </location>
</feature>
<protein>
    <submittedName>
        <fullName evidence="6">Tudor domain-containing protein 1-like</fullName>
    </submittedName>
</protein>
<dbReference type="InterPro" id="IPR002999">
    <property type="entry name" value="Tudor"/>
</dbReference>
<dbReference type="Gene3D" id="2.40.50.90">
    <property type="match status" value="1"/>
</dbReference>
<sequence>MMRNWNPLEADYLGDHNSYHVDVTDAQVAVQGYKPDHEGQVCKFFARGDKCFRAENCPYEHVAGGEDLAPPDRSEVLCYARDLRCAAPGAWLAADVSAIYNPQHFYVVLPFGSHPVDRLRNDVALQRRLELEENLDSLMTDMNEHYSRAVYRDRPLVSLALGEIVAALHMADETWCRARVVDTNDDDCTVEVLYIDYGNMEWLPERRVRMLLSRFTRLPFQAVECFLEGIEPPGGDGAGWNEDATRVAEDLVDGRTLTAKVVSWEENGMLHAELYYIDSDCPTNIVDIGAALVESGVARYVSSPQSLNNTMH</sequence>
<keyword evidence="1" id="KW-0862">Zinc</keyword>